<dbReference type="EMBL" id="LCRI01000006">
    <property type="protein sequence ID" value="KKW33080.1"/>
    <property type="molecule type" value="Genomic_DNA"/>
</dbReference>
<reference evidence="1 2" key="1">
    <citation type="journal article" date="2015" name="Nature">
        <title>rRNA introns, odd ribosomes, and small enigmatic genomes across a large radiation of phyla.</title>
        <authorList>
            <person name="Brown C.T."/>
            <person name="Hug L.A."/>
            <person name="Thomas B.C."/>
            <person name="Sharon I."/>
            <person name="Castelle C.J."/>
            <person name="Singh A."/>
            <person name="Wilkins M.J."/>
            <person name="Williams K.H."/>
            <person name="Banfield J.F."/>
        </authorList>
    </citation>
    <scope>NUCLEOTIDE SEQUENCE [LARGE SCALE GENOMIC DNA]</scope>
</reference>
<evidence type="ECO:0000313" key="1">
    <source>
        <dbReference type="EMBL" id="KKW33080.1"/>
    </source>
</evidence>
<gene>
    <name evidence="1" type="ORF">UY77_C0006G0017</name>
</gene>
<comment type="caution">
    <text evidence="1">The sequence shown here is derived from an EMBL/GenBank/DDBJ whole genome shotgun (WGS) entry which is preliminary data.</text>
</comment>
<sequence length="140" mass="15834">MDSDDLGTPVGEKIAVFDREQLLKRQSAAWMKEIELANLPIFARHELYAWLDGHLPGWDDPPSAFEGKAGSADELAQKLIAAGKNSPRLLFEIQLFHAGLLDDVERTIRSVARRESHSEGMRRVICLVLFVRRHIPLPPR</sequence>
<evidence type="ECO:0000313" key="2">
    <source>
        <dbReference type="Proteomes" id="UP000034711"/>
    </source>
</evidence>
<dbReference type="Proteomes" id="UP000034711">
    <property type="component" value="Unassembled WGS sequence"/>
</dbReference>
<accession>A0A0G1XQC5</accession>
<proteinExistence type="predicted"/>
<organism evidence="1 2">
    <name type="scientific">Candidatus Uhrbacteria bacterium GW2011_GWA2_53_10</name>
    <dbReference type="NCBI Taxonomy" id="1618980"/>
    <lineage>
        <taxon>Bacteria</taxon>
        <taxon>Candidatus Uhriibacteriota</taxon>
    </lineage>
</organism>
<dbReference type="AlphaFoldDB" id="A0A0G1XQC5"/>
<protein>
    <submittedName>
        <fullName evidence="1">Uncharacterized protein</fullName>
    </submittedName>
</protein>
<name>A0A0G1XQC5_9BACT</name>